<proteinExistence type="inferred from homology"/>
<evidence type="ECO:0000256" key="6">
    <source>
        <dbReference type="SAM" id="Phobius"/>
    </source>
</evidence>
<dbReference type="NCBIfam" id="TIGR01593">
    <property type="entry name" value="holin_tox_secr"/>
    <property type="match status" value="1"/>
</dbReference>
<dbReference type="Pfam" id="PF05105">
    <property type="entry name" value="Phage_holin_4_1"/>
    <property type="match status" value="1"/>
</dbReference>
<dbReference type="InterPro" id="IPR006480">
    <property type="entry name" value="Phage_holin_4_1"/>
</dbReference>
<dbReference type="EMBL" id="PISE01000017">
    <property type="protein sequence ID" value="PKG23953.1"/>
    <property type="molecule type" value="Genomic_DNA"/>
</dbReference>
<dbReference type="GO" id="GO:0016020">
    <property type="term" value="C:membrane"/>
    <property type="evidence" value="ECO:0007669"/>
    <property type="project" value="UniProtKB-SubCell"/>
</dbReference>
<keyword evidence="2 6" id="KW-0812">Transmembrane</keyword>
<dbReference type="OrthoDB" id="2882723at2"/>
<evidence type="ECO:0000313" key="7">
    <source>
        <dbReference type="EMBL" id="PKG23953.1"/>
    </source>
</evidence>
<keyword evidence="8" id="KW-1185">Reference proteome</keyword>
<organism evidence="7 8">
    <name type="scientific">Niallia nealsonii</name>
    <dbReference type="NCBI Taxonomy" id="115979"/>
    <lineage>
        <taxon>Bacteria</taxon>
        <taxon>Bacillati</taxon>
        <taxon>Bacillota</taxon>
        <taxon>Bacilli</taxon>
        <taxon>Bacillales</taxon>
        <taxon>Bacillaceae</taxon>
        <taxon>Niallia</taxon>
    </lineage>
</organism>
<dbReference type="AlphaFoldDB" id="A0A2N0Z368"/>
<sequence>MLDMMGLHVQLLEVFPKAIKGMLAVYFIFKVLDFGSGLLKTWKGVVDYSSRVMRDGIIRWIGELVGIVFVLTIDMVLGLNFFLTGFALSLFIYKEGGSIDENLKAIDVNLPEAVSEKLKVFNKGK</sequence>
<evidence type="ECO:0000313" key="8">
    <source>
        <dbReference type="Proteomes" id="UP000233375"/>
    </source>
</evidence>
<reference evidence="7 8" key="1">
    <citation type="journal article" date="2003" name="Int. J. Syst. Evol. Microbiol.">
        <title>Bacillus nealsonii sp. nov., isolated from a spacecraft-assembly facility, whose spores are gamma-radiation resistant.</title>
        <authorList>
            <person name="Venkateswaran K."/>
            <person name="Kempf M."/>
            <person name="Chen F."/>
            <person name="Satomi M."/>
            <person name="Nicholson W."/>
            <person name="Kern R."/>
        </authorList>
    </citation>
    <scope>NUCLEOTIDE SEQUENCE [LARGE SCALE GENOMIC DNA]</scope>
    <source>
        <strain evidence="7 8">FO-92</strain>
    </source>
</reference>
<comment type="subcellular location">
    <subcellularLocation>
        <location evidence="1">Membrane</location>
        <topology evidence="1">Multi-pass membrane protein</topology>
    </subcellularLocation>
</comment>
<accession>A0A2N0Z368</accession>
<evidence type="ECO:0000256" key="5">
    <source>
        <dbReference type="ARBA" id="ARBA00023600"/>
    </source>
</evidence>
<comment type="caution">
    <text evidence="7">The sequence shown here is derived from an EMBL/GenBank/DDBJ whole genome shotgun (WGS) entry which is preliminary data.</text>
</comment>
<keyword evidence="3 6" id="KW-1133">Transmembrane helix</keyword>
<dbReference type="Proteomes" id="UP000233375">
    <property type="component" value="Unassembled WGS sequence"/>
</dbReference>
<gene>
    <name evidence="7" type="ORF">CWS01_09295</name>
</gene>
<evidence type="ECO:0000256" key="4">
    <source>
        <dbReference type="ARBA" id="ARBA00023136"/>
    </source>
</evidence>
<dbReference type="RefSeq" id="WP_101176916.1">
    <property type="nucleotide sequence ID" value="NZ_PISE01000017.1"/>
</dbReference>
<name>A0A2N0Z368_9BACI</name>
<evidence type="ECO:0000256" key="1">
    <source>
        <dbReference type="ARBA" id="ARBA00004141"/>
    </source>
</evidence>
<evidence type="ECO:0000256" key="2">
    <source>
        <dbReference type="ARBA" id="ARBA00022692"/>
    </source>
</evidence>
<feature type="transmembrane region" description="Helical" evidence="6">
    <location>
        <begin position="60"/>
        <end position="93"/>
    </location>
</feature>
<feature type="transmembrane region" description="Helical" evidence="6">
    <location>
        <begin position="20"/>
        <end position="39"/>
    </location>
</feature>
<keyword evidence="4 6" id="KW-0472">Membrane</keyword>
<protein>
    <submittedName>
        <fullName evidence="7">Holin</fullName>
    </submittedName>
</protein>
<comment type="similarity">
    <text evidence="5">Belongs to the bacteriophage holin family. Cp-1 holin subfamily.</text>
</comment>
<evidence type="ECO:0000256" key="3">
    <source>
        <dbReference type="ARBA" id="ARBA00022989"/>
    </source>
</evidence>